<comment type="caution">
    <text evidence="2">The sequence shown here is derived from an EMBL/GenBank/DDBJ whole genome shotgun (WGS) entry which is preliminary data.</text>
</comment>
<reference evidence="3" key="1">
    <citation type="journal article" date="2019" name="Int. J. Syst. Evol. Microbiol.">
        <title>The Global Catalogue of Microorganisms (GCM) 10K type strain sequencing project: providing services to taxonomists for standard genome sequencing and annotation.</title>
        <authorList>
            <consortium name="The Broad Institute Genomics Platform"/>
            <consortium name="The Broad Institute Genome Sequencing Center for Infectious Disease"/>
            <person name="Wu L."/>
            <person name="Ma J."/>
        </authorList>
    </citation>
    <scope>NUCLEOTIDE SEQUENCE [LARGE SCALE GENOMIC DNA]</scope>
    <source>
        <strain evidence="3">KCTC 22814</strain>
    </source>
</reference>
<evidence type="ECO:0000256" key="1">
    <source>
        <dbReference type="SAM" id="Phobius"/>
    </source>
</evidence>
<accession>A0ABW6BNJ4</accession>
<gene>
    <name evidence="2" type="ORF">ACFS7Y_17935</name>
</gene>
<feature type="transmembrane region" description="Helical" evidence="1">
    <location>
        <begin position="6"/>
        <end position="25"/>
    </location>
</feature>
<name>A0ABW6BNJ4_9SPHI</name>
<dbReference type="EMBL" id="JBHUPB010000012">
    <property type="protein sequence ID" value="MFD2969280.1"/>
    <property type="molecule type" value="Genomic_DNA"/>
</dbReference>
<organism evidence="2 3">
    <name type="scientific">Sphingobacterium bambusae</name>
    <dbReference type="NCBI Taxonomy" id="662858"/>
    <lineage>
        <taxon>Bacteria</taxon>
        <taxon>Pseudomonadati</taxon>
        <taxon>Bacteroidota</taxon>
        <taxon>Sphingobacteriia</taxon>
        <taxon>Sphingobacteriales</taxon>
        <taxon>Sphingobacteriaceae</taxon>
        <taxon>Sphingobacterium</taxon>
    </lineage>
</organism>
<feature type="transmembrane region" description="Helical" evidence="1">
    <location>
        <begin position="46"/>
        <end position="65"/>
    </location>
</feature>
<keyword evidence="1" id="KW-0812">Transmembrane</keyword>
<evidence type="ECO:0000313" key="3">
    <source>
        <dbReference type="Proteomes" id="UP001597525"/>
    </source>
</evidence>
<keyword evidence="1" id="KW-1133">Transmembrane helix</keyword>
<dbReference type="Proteomes" id="UP001597525">
    <property type="component" value="Unassembled WGS sequence"/>
</dbReference>
<proteinExistence type="predicted"/>
<protein>
    <recommendedName>
        <fullName evidence="4">Cardiolipin synthase N-terminal domain-containing protein</fullName>
    </recommendedName>
</protein>
<dbReference type="RefSeq" id="WP_320186493.1">
    <property type="nucleotide sequence ID" value="NZ_CP138332.1"/>
</dbReference>
<keyword evidence="1" id="KW-0472">Membrane</keyword>
<feature type="transmembrane region" description="Helical" evidence="1">
    <location>
        <begin position="71"/>
        <end position="93"/>
    </location>
</feature>
<evidence type="ECO:0000313" key="2">
    <source>
        <dbReference type="EMBL" id="MFD2969280.1"/>
    </source>
</evidence>
<keyword evidence="3" id="KW-1185">Reference proteome</keyword>
<sequence>MRKIVVYTLLVFILVSIIFTLWFIWVFGPSRHIGIATLRNIVIDRAILISIPVSLAYFAIHTLIIKVKNKWLLTLLTIMILALLYAVVAYFYLFHIIIVSLLQDPFVD</sequence>
<evidence type="ECO:0008006" key="4">
    <source>
        <dbReference type="Google" id="ProtNLM"/>
    </source>
</evidence>